<gene>
    <name evidence="5" type="ORF">BN112_2398</name>
</gene>
<organism evidence="5 6">
    <name type="scientific">Bordetella bronchiseptica 253</name>
    <dbReference type="NCBI Taxonomy" id="568707"/>
    <lineage>
        <taxon>Bacteria</taxon>
        <taxon>Pseudomonadati</taxon>
        <taxon>Pseudomonadota</taxon>
        <taxon>Betaproteobacteria</taxon>
        <taxon>Burkholderiales</taxon>
        <taxon>Alcaligenaceae</taxon>
        <taxon>Bordetella</taxon>
    </lineage>
</organism>
<dbReference type="RefSeq" id="WP_010926031.1">
    <property type="nucleotide sequence ID" value="NC_019382.1"/>
</dbReference>
<evidence type="ECO:0000256" key="2">
    <source>
        <dbReference type="ARBA" id="ARBA00022723"/>
    </source>
</evidence>
<dbReference type="KEGG" id="bbh:BN112_2398"/>
<protein>
    <submittedName>
        <fullName evidence="5">Putative aldolase</fullName>
    </submittedName>
</protein>
<evidence type="ECO:0000256" key="1">
    <source>
        <dbReference type="ARBA" id="ARBA00005568"/>
    </source>
</evidence>
<name>A0A0C6P4D2_BORBO</name>
<proteinExistence type="inferred from homology"/>
<accession>A0A0C6P4D2</accession>
<dbReference type="GeneID" id="56480282"/>
<dbReference type="PANTHER" id="PTHR30502">
    <property type="entry name" value="2-KETO-3-DEOXY-L-RHAMNONATE ALDOLASE"/>
    <property type="match status" value="1"/>
</dbReference>
<dbReference type="OrthoDB" id="86160at2"/>
<dbReference type="InterPro" id="IPR050251">
    <property type="entry name" value="HpcH-HpaI_aldolase"/>
</dbReference>
<dbReference type="EMBL" id="HE965806">
    <property type="protein sequence ID" value="CCJ54315.1"/>
    <property type="molecule type" value="Genomic_DNA"/>
</dbReference>
<dbReference type="SUPFAM" id="SSF51621">
    <property type="entry name" value="Phosphoenolpyruvate/pyruvate domain"/>
    <property type="match status" value="1"/>
</dbReference>
<evidence type="ECO:0000259" key="4">
    <source>
        <dbReference type="Pfam" id="PF03328"/>
    </source>
</evidence>
<dbReference type="Proteomes" id="UP000007564">
    <property type="component" value="Chromosome"/>
</dbReference>
<keyword evidence="2" id="KW-0479">Metal-binding</keyword>
<comment type="similarity">
    <text evidence="1">Belongs to the HpcH/HpaI aldolase family.</text>
</comment>
<evidence type="ECO:0000256" key="3">
    <source>
        <dbReference type="ARBA" id="ARBA00023239"/>
    </source>
</evidence>
<dbReference type="InterPro" id="IPR040442">
    <property type="entry name" value="Pyrv_kinase-like_dom_sf"/>
</dbReference>
<dbReference type="GO" id="GO:0016832">
    <property type="term" value="F:aldehyde-lyase activity"/>
    <property type="evidence" value="ECO:0007669"/>
    <property type="project" value="TreeGrafter"/>
</dbReference>
<feature type="domain" description="HpcH/HpaI aldolase/citrate lyase" evidence="4">
    <location>
        <begin position="40"/>
        <end position="223"/>
    </location>
</feature>
<dbReference type="Pfam" id="PF03328">
    <property type="entry name" value="HpcH_HpaI"/>
    <property type="match status" value="1"/>
</dbReference>
<sequence length="281" mass="29554">MSTVPTPDAPAALDNPLMARLRGGGLGLSMIVKQVQSVDIAIAAHSAGYDAINIDLEHSVIPESAAAQICLMAQRMGVTPLVRVPTHDAHAINRILDAGAQGIVAPHVESAEQARQVARAARFAPAGERSVSSSWPQLGYRKYPAATARKLLDDATTVIVMLESPQAIEQADAIAAVPGVDILHVGTSDLCDALGIPGQFDHPRIAECVARVARACRRHGLVAGCGGLGNNPEVMESMLALGVRFLTGGNEWAFMMTEATRRARMLRALRLPADDGGRPAA</sequence>
<dbReference type="GO" id="GO:0005737">
    <property type="term" value="C:cytoplasm"/>
    <property type="evidence" value="ECO:0007669"/>
    <property type="project" value="TreeGrafter"/>
</dbReference>
<dbReference type="InterPro" id="IPR005000">
    <property type="entry name" value="Aldolase/citrate-lyase_domain"/>
</dbReference>
<evidence type="ECO:0000313" key="5">
    <source>
        <dbReference type="EMBL" id="CCJ54315.1"/>
    </source>
</evidence>
<evidence type="ECO:0000313" key="6">
    <source>
        <dbReference type="Proteomes" id="UP000007564"/>
    </source>
</evidence>
<keyword evidence="3" id="KW-0456">Lyase</keyword>
<dbReference type="InterPro" id="IPR015813">
    <property type="entry name" value="Pyrv/PenolPyrv_kinase-like_dom"/>
</dbReference>
<dbReference type="AlphaFoldDB" id="A0A0C6P4D2"/>
<reference evidence="5 6" key="1">
    <citation type="journal article" date="2012" name="BMC Genomics">
        <title>Comparative genomics of the classical Bordetella subspecies: the evolution and exchange of virulence-associated diversity amongst closely related pathogens.</title>
        <authorList>
            <person name="Park J."/>
            <person name="Zhang Y."/>
            <person name="Buboltz A.M."/>
            <person name="Zhang X."/>
            <person name="Schuster S.C."/>
            <person name="Ahuja U."/>
            <person name="Liu M."/>
            <person name="Miller J.F."/>
            <person name="Sebaihia M."/>
            <person name="Bentley S.D."/>
            <person name="Parkhill J."/>
            <person name="Harvill E.T."/>
        </authorList>
    </citation>
    <scope>NUCLEOTIDE SEQUENCE [LARGE SCALE GENOMIC DNA]</scope>
    <source>
        <strain evidence="5 6">253</strain>
    </source>
</reference>
<dbReference type="HOGENOM" id="CLU_059964_4_0_4"/>
<dbReference type="Gene3D" id="3.20.20.60">
    <property type="entry name" value="Phosphoenolpyruvate-binding domains"/>
    <property type="match status" value="1"/>
</dbReference>
<dbReference type="PANTHER" id="PTHR30502:SF0">
    <property type="entry name" value="PHOSPHOENOLPYRUVATE CARBOXYLASE FAMILY PROTEIN"/>
    <property type="match status" value="1"/>
</dbReference>
<dbReference type="GO" id="GO:0046872">
    <property type="term" value="F:metal ion binding"/>
    <property type="evidence" value="ECO:0007669"/>
    <property type="project" value="UniProtKB-KW"/>
</dbReference>